<keyword evidence="2" id="KW-0430">Lectin</keyword>
<dbReference type="Gene3D" id="2.60.120.200">
    <property type="match status" value="1"/>
</dbReference>
<feature type="signal peptide" evidence="3">
    <location>
        <begin position="1"/>
        <end position="17"/>
    </location>
</feature>
<dbReference type="GO" id="GO:0030246">
    <property type="term" value="F:carbohydrate binding"/>
    <property type="evidence" value="ECO:0007669"/>
    <property type="project" value="UniProtKB-KW"/>
</dbReference>
<protein>
    <recommendedName>
        <fullName evidence="4">Legume lectin domain-containing protein</fullName>
    </recommendedName>
</protein>
<dbReference type="Proteomes" id="UP000247409">
    <property type="component" value="Unassembled WGS sequence"/>
</dbReference>
<dbReference type="Pfam" id="PF00139">
    <property type="entry name" value="Lectin_legB"/>
    <property type="match status" value="1"/>
</dbReference>
<feature type="domain" description="Legume lectin" evidence="4">
    <location>
        <begin position="74"/>
        <end position="232"/>
    </location>
</feature>
<dbReference type="PANTHER" id="PTHR32401">
    <property type="entry name" value="CONCANAVALIN A-LIKE LECTIN FAMILY PROTEIN"/>
    <property type="match status" value="1"/>
</dbReference>
<evidence type="ECO:0000313" key="5">
    <source>
        <dbReference type="EMBL" id="PXF41869.1"/>
    </source>
</evidence>
<reference evidence="5 6" key="1">
    <citation type="journal article" date="2018" name="Mol. Biol. Evol.">
        <title>Analysis of the draft genome of the red seaweed Gracilariopsis chorda provides insights into genome size evolution in Rhodophyta.</title>
        <authorList>
            <person name="Lee J."/>
            <person name="Yang E.C."/>
            <person name="Graf L."/>
            <person name="Yang J.H."/>
            <person name="Qiu H."/>
            <person name="Zel Zion U."/>
            <person name="Chan C.X."/>
            <person name="Stephens T.G."/>
            <person name="Weber A.P.M."/>
            <person name="Boo G.H."/>
            <person name="Boo S.M."/>
            <person name="Kim K.M."/>
            <person name="Shin Y."/>
            <person name="Jung M."/>
            <person name="Lee S.J."/>
            <person name="Yim H.S."/>
            <person name="Lee J.H."/>
            <person name="Bhattacharya D."/>
            <person name="Yoon H.S."/>
        </authorList>
    </citation>
    <scope>NUCLEOTIDE SEQUENCE [LARGE SCALE GENOMIC DNA]</scope>
    <source>
        <strain evidence="5 6">SKKU-2015</strain>
        <tissue evidence="5">Whole body</tissue>
    </source>
</reference>
<evidence type="ECO:0000256" key="3">
    <source>
        <dbReference type="SAM" id="SignalP"/>
    </source>
</evidence>
<dbReference type="PANTHER" id="PTHR32401:SF48">
    <property type="entry name" value="LEGUME LECTIN DOMAIN-CONTAINING PROTEIN"/>
    <property type="match status" value="1"/>
</dbReference>
<comment type="similarity">
    <text evidence="1">Belongs to the leguminous lectin family.</text>
</comment>
<name>A0A2V3IIH9_9FLOR</name>
<dbReference type="SUPFAM" id="SSF49899">
    <property type="entry name" value="Concanavalin A-like lectins/glucanases"/>
    <property type="match status" value="1"/>
</dbReference>
<evidence type="ECO:0000313" key="6">
    <source>
        <dbReference type="Proteomes" id="UP000247409"/>
    </source>
</evidence>
<keyword evidence="3" id="KW-0732">Signal</keyword>
<evidence type="ECO:0000256" key="2">
    <source>
        <dbReference type="ARBA" id="ARBA00022734"/>
    </source>
</evidence>
<dbReference type="OrthoDB" id="2817at2759"/>
<keyword evidence="6" id="KW-1185">Reference proteome</keyword>
<dbReference type="InterPro" id="IPR050258">
    <property type="entry name" value="Leguminous_Lectin"/>
</dbReference>
<evidence type="ECO:0000259" key="4">
    <source>
        <dbReference type="Pfam" id="PF00139"/>
    </source>
</evidence>
<comment type="caution">
    <text evidence="5">The sequence shown here is derived from an EMBL/GenBank/DDBJ whole genome shotgun (WGS) entry which is preliminary data.</text>
</comment>
<gene>
    <name evidence="5" type="ORF">BWQ96_08404</name>
</gene>
<evidence type="ECO:0000256" key="1">
    <source>
        <dbReference type="ARBA" id="ARBA00007606"/>
    </source>
</evidence>
<dbReference type="AlphaFoldDB" id="A0A2V3IIH9"/>
<accession>A0A2V3IIH9</accession>
<organism evidence="5 6">
    <name type="scientific">Gracilariopsis chorda</name>
    <dbReference type="NCBI Taxonomy" id="448386"/>
    <lineage>
        <taxon>Eukaryota</taxon>
        <taxon>Rhodophyta</taxon>
        <taxon>Florideophyceae</taxon>
        <taxon>Rhodymeniophycidae</taxon>
        <taxon>Gracilariales</taxon>
        <taxon>Gracilariaceae</taxon>
        <taxon>Gracilariopsis</taxon>
    </lineage>
</organism>
<dbReference type="EMBL" id="NBIV01000188">
    <property type="protein sequence ID" value="PXF41869.1"/>
    <property type="molecule type" value="Genomic_DNA"/>
</dbReference>
<proteinExistence type="inferred from homology"/>
<feature type="chain" id="PRO_5016097272" description="Legume lectin domain-containing protein" evidence="3">
    <location>
        <begin position="18"/>
        <end position="350"/>
    </location>
</feature>
<sequence>MIFILLLAITLPHLANAQQCSSAISEIIFTDLSALNSAYTSDATLSGDASIGVTGTELTTAAAGSYGGFFFSATDFQATGGFSLKFSTQSNDSSQGVGDAFEVIIAASTNQNFFAPPFADGTTAFGQAAWSRQNAFVVEFDSYNSGTDEQDVSSSHIAIYLSGAEICKTNTAFSFGDGTQHTVWLDYNGFATQAYVRVSTDGTRPTTATLDCDVDIWNVLNINSAHAVGFSAYNPPDQTGALHTLVGSISIADGYRPYDDDNCASYDRCSSRSTSSLCLEGVSATTCQIVQCDTGFVWDVSGGNCCAFVEKEAWEVSGSVDVSTLRVGDSVACVQTRKIIAYLTDQSNCT</sequence>
<dbReference type="InterPro" id="IPR013320">
    <property type="entry name" value="ConA-like_dom_sf"/>
</dbReference>
<dbReference type="InterPro" id="IPR001220">
    <property type="entry name" value="Legume_lectin_dom"/>
</dbReference>